<dbReference type="RefSeq" id="XP_022492929.1">
    <property type="nucleotide sequence ID" value="XM_022627478.1"/>
</dbReference>
<dbReference type="NCBIfam" id="TIGR00879">
    <property type="entry name" value="SP"/>
    <property type="match status" value="1"/>
</dbReference>
<dbReference type="PROSITE" id="PS00217">
    <property type="entry name" value="SUGAR_TRANSPORT_2"/>
    <property type="match status" value="1"/>
</dbReference>
<evidence type="ECO:0000256" key="6">
    <source>
        <dbReference type="ARBA" id="ARBA00023136"/>
    </source>
</evidence>
<comment type="caution">
    <text evidence="9">The sequence shown here is derived from an EMBL/GenBank/DDBJ whole genome shotgun (WGS) entry which is preliminary data.</text>
</comment>
<feature type="transmembrane region" description="Helical" evidence="7">
    <location>
        <begin position="641"/>
        <end position="668"/>
    </location>
</feature>
<evidence type="ECO:0000313" key="10">
    <source>
        <dbReference type="Proteomes" id="UP000177622"/>
    </source>
</evidence>
<feature type="transmembrane region" description="Helical" evidence="7">
    <location>
        <begin position="574"/>
        <end position="600"/>
    </location>
</feature>
<name>A0A1F5LWP7_PENAI</name>
<dbReference type="PRINTS" id="PR00171">
    <property type="entry name" value="SUGRTRNSPORT"/>
</dbReference>
<keyword evidence="3" id="KW-0813">Transport</keyword>
<feature type="transmembrane region" description="Helical" evidence="7">
    <location>
        <begin position="447"/>
        <end position="468"/>
    </location>
</feature>
<dbReference type="PANTHER" id="PTHR48022:SF21">
    <property type="entry name" value="QUINATE TRANSPORTER, PUTATIVE (AFU_ORTHOLOGUE AFUA_6G06960)-RELATED"/>
    <property type="match status" value="1"/>
</dbReference>
<dbReference type="PANTHER" id="PTHR48022">
    <property type="entry name" value="PLASTIDIC GLUCOSE TRANSPORTER 4"/>
    <property type="match status" value="1"/>
</dbReference>
<dbReference type="InterPro" id="IPR050360">
    <property type="entry name" value="MFS_Sugar_Transporters"/>
</dbReference>
<evidence type="ECO:0000256" key="3">
    <source>
        <dbReference type="ARBA" id="ARBA00022448"/>
    </source>
</evidence>
<feature type="transmembrane region" description="Helical" evidence="7">
    <location>
        <begin position="359"/>
        <end position="378"/>
    </location>
</feature>
<evidence type="ECO:0000256" key="5">
    <source>
        <dbReference type="ARBA" id="ARBA00022989"/>
    </source>
</evidence>
<dbReference type="OrthoDB" id="2328924at2759"/>
<dbReference type="Proteomes" id="UP000177622">
    <property type="component" value="Unassembled WGS sequence"/>
</dbReference>
<keyword evidence="6 7" id="KW-0472">Membrane</keyword>
<accession>A0A1F5LWP7</accession>
<dbReference type="SUPFAM" id="SSF103473">
    <property type="entry name" value="MFS general substrate transporter"/>
    <property type="match status" value="1"/>
</dbReference>
<organism evidence="9 10">
    <name type="scientific">Penicillium arizonense</name>
    <dbReference type="NCBI Taxonomy" id="1835702"/>
    <lineage>
        <taxon>Eukaryota</taxon>
        <taxon>Fungi</taxon>
        <taxon>Dikarya</taxon>
        <taxon>Ascomycota</taxon>
        <taxon>Pezizomycotina</taxon>
        <taxon>Eurotiomycetes</taxon>
        <taxon>Eurotiomycetidae</taxon>
        <taxon>Eurotiales</taxon>
        <taxon>Aspergillaceae</taxon>
        <taxon>Penicillium</taxon>
    </lineage>
</organism>
<dbReference type="InterPro" id="IPR005829">
    <property type="entry name" value="Sugar_transporter_CS"/>
</dbReference>
<dbReference type="GeneID" id="34572212"/>
<evidence type="ECO:0000313" key="9">
    <source>
        <dbReference type="EMBL" id="OGE57506.1"/>
    </source>
</evidence>
<dbReference type="Gene3D" id="1.20.1250.20">
    <property type="entry name" value="MFS general substrate transporter like domains"/>
    <property type="match status" value="1"/>
</dbReference>
<keyword evidence="5 7" id="KW-1133">Transmembrane helix</keyword>
<reference evidence="9 10" key="1">
    <citation type="journal article" date="2016" name="Sci. Rep.">
        <title>Penicillium arizonense, a new, genome sequenced fungal species, reveals a high chemical diversity in secreted metabolites.</title>
        <authorList>
            <person name="Grijseels S."/>
            <person name="Nielsen J.C."/>
            <person name="Randelovic M."/>
            <person name="Nielsen J."/>
            <person name="Nielsen K.F."/>
            <person name="Workman M."/>
            <person name="Frisvad J.C."/>
        </authorList>
    </citation>
    <scope>NUCLEOTIDE SEQUENCE [LARGE SCALE GENOMIC DNA]</scope>
    <source>
        <strain evidence="9 10">CBS 141311</strain>
    </source>
</reference>
<comment type="subcellular location">
    <subcellularLocation>
        <location evidence="1">Membrane</location>
        <topology evidence="1">Multi-pass membrane protein</topology>
    </subcellularLocation>
</comment>
<dbReference type="InterPro" id="IPR020846">
    <property type="entry name" value="MFS_dom"/>
</dbReference>
<dbReference type="AlphaFoldDB" id="A0A1F5LWP7"/>
<gene>
    <name evidence="9" type="ORF">PENARI_c002G04969</name>
</gene>
<feature type="domain" description="Major facilitator superfamily (MFS) profile" evidence="8">
    <location>
        <begin position="291"/>
        <end position="736"/>
    </location>
</feature>
<feature type="transmembrane region" description="Helical" evidence="7">
    <location>
        <begin position="609"/>
        <end position="629"/>
    </location>
</feature>
<dbReference type="InterPro" id="IPR005828">
    <property type="entry name" value="MFS_sugar_transport-like"/>
</dbReference>
<feature type="transmembrane region" description="Helical" evidence="7">
    <location>
        <begin position="541"/>
        <end position="562"/>
    </location>
</feature>
<dbReference type="Pfam" id="PF00083">
    <property type="entry name" value="Sugar_tr"/>
    <property type="match status" value="1"/>
</dbReference>
<protein>
    <recommendedName>
        <fullName evidence="8">Major facilitator superfamily (MFS) profile domain-containing protein</fullName>
    </recommendedName>
</protein>
<feature type="transmembrane region" description="Helical" evidence="7">
    <location>
        <begin position="415"/>
        <end position="435"/>
    </location>
</feature>
<dbReference type="PROSITE" id="PS50850">
    <property type="entry name" value="MFS"/>
    <property type="match status" value="1"/>
</dbReference>
<proteinExistence type="inferred from homology"/>
<dbReference type="EMBL" id="LXJU01000002">
    <property type="protein sequence ID" value="OGE57506.1"/>
    <property type="molecule type" value="Genomic_DNA"/>
</dbReference>
<dbReference type="InterPro" id="IPR003663">
    <property type="entry name" value="Sugar/inositol_transpt"/>
</dbReference>
<dbReference type="Gene3D" id="2.60.120.620">
    <property type="entry name" value="q2cbj1_9rhob like domain"/>
    <property type="match status" value="1"/>
</dbReference>
<dbReference type="PROSITE" id="PS00216">
    <property type="entry name" value="SUGAR_TRANSPORT_1"/>
    <property type="match status" value="1"/>
</dbReference>
<evidence type="ECO:0000256" key="1">
    <source>
        <dbReference type="ARBA" id="ARBA00004141"/>
    </source>
</evidence>
<dbReference type="InterPro" id="IPR036259">
    <property type="entry name" value="MFS_trans_sf"/>
</dbReference>
<feature type="transmembrane region" description="Helical" evidence="7">
    <location>
        <begin position="384"/>
        <end position="403"/>
    </location>
</feature>
<evidence type="ECO:0000256" key="4">
    <source>
        <dbReference type="ARBA" id="ARBA00022692"/>
    </source>
</evidence>
<keyword evidence="4 7" id="KW-0812">Transmembrane</keyword>
<dbReference type="Pfam" id="PF05721">
    <property type="entry name" value="PhyH"/>
    <property type="match status" value="1"/>
</dbReference>
<dbReference type="SUPFAM" id="SSF51197">
    <property type="entry name" value="Clavaminate synthase-like"/>
    <property type="match status" value="1"/>
</dbReference>
<evidence type="ECO:0000256" key="2">
    <source>
        <dbReference type="ARBA" id="ARBA00010992"/>
    </source>
</evidence>
<sequence length="790" mass="88059">MAPAICAISQPSGLAAKGSHTTLKEDQYGHYFPLSPDALKLESNFGPMVSEQIGYLQPTTVDTPIEVMQERFLRDGYLFVKGLLPRNEVLECREAYFQHMAPSALLYPGTKPVDGIYCGADSRKYLPPGNLRRLFGLQGDAESDKYVELMISAHESDFYLKLCNIPELREFVRKFTGWPKETMLQRTMLRAFTPDSELTPVHFDQMYLRAGPPTSLTAWVPIGDISLEGGGLMYLDRSSDIGQRTEEQFARNASNLTDEERVSAFNKNMNDGGFLSRDTVKYGKESQRKWLITEYEAGDVIFHNPFMVHASCKNMDPDNRIRLATDLRFVDSDKPYDKAGAFAGALIAMWLANRIGRRWSLIFSSVVVIIGVALQAGASGYIEALLVAGISIGIASTVCPLYISENAPRGIRGLLTGLYQLTLVSGLTIAFWVNYASERRLTGKKQFIIPLALQAVPGVILFVGMLLADESPRYLAQQDPAAALQVLAKLRGLPVTHEYVVEEMANITFQLEEEREIFATSSRFTILKEAFCIKSYRRRSILCITLMMWSNLTGTNSMTYYSPSIFASIGLSGASVGLFATGIYGIVKVICCTVFIIFVVDSLGRRRSLLWTGIAQGTTLFYVGFYIRFNPPTEGQSLTASAYIALVAIYIFAGVYQFGWGPVVWSYCAEIPSARLRPLNMGMATASQWLFNFVVAKATPSMLATLGSNGYGTFFVYGCFCFTMVIYTWFFVPETKGLSLEFMDELFERDTVRGKFIPSRVFHATDMVSKGLDDKAKRSVDHIETVAPYR</sequence>
<dbReference type="GO" id="GO:0016020">
    <property type="term" value="C:membrane"/>
    <property type="evidence" value="ECO:0007669"/>
    <property type="project" value="UniProtKB-SubCell"/>
</dbReference>
<comment type="similarity">
    <text evidence="2">Belongs to the major facilitator superfamily. Sugar transporter (TC 2.A.1.1) family.</text>
</comment>
<feature type="transmembrane region" description="Helical" evidence="7">
    <location>
        <begin position="714"/>
        <end position="732"/>
    </location>
</feature>
<evidence type="ECO:0000259" key="8">
    <source>
        <dbReference type="PROSITE" id="PS50850"/>
    </source>
</evidence>
<evidence type="ECO:0000256" key="7">
    <source>
        <dbReference type="SAM" id="Phobius"/>
    </source>
</evidence>
<dbReference type="InterPro" id="IPR008775">
    <property type="entry name" value="Phytyl_CoA_dOase-like"/>
</dbReference>
<dbReference type="GO" id="GO:0005351">
    <property type="term" value="F:carbohydrate:proton symporter activity"/>
    <property type="evidence" value="ECO:0007669"/>
    <property type="project" value="TreeGrafter"/>
</dbReference>
<keyword evidence="10" id="KW-1185">Reference proteome</keyword>